<dbReference type="EMBL" id="FXYH01000002">
    <property type="protein sequence ID" value="SMX35735.1"/>
    <property type="molecule type" value="Genomic_DNA"/>
</dbReference>
<accession>A0A238JYK3</accession>
<dbReference type="AlphaFoldDB" id="A0A238JYK3"/>
<gene>
    <name evidence="1" type="ORF">PEV8663_00576</name>
</gene>
<dbReference type="Pfam" id="PF05354">
    <property type="entry name" value="Phage_attach"/>
    <property type="match status" value="1"/>
</dbReference>
<reference evidence="1 2" key="1">
    <citation type="submission" date="2017-05" db="EMBL/GenBank/DDBJ databases">
        <authorList>
            <person name="Song R."/>
            <person name="Chenine A.L."/>
            <person name="Ruprecht R.M."/>
        </authorList>
    </citation>
    <scope>NUCLEOTIDE SEQUENCE [LARGE SCALE GENOMIC DNA]</scope>
    <source>
        <strain evidence="1 2">CECT 8663</strain>
    </source>
</reference>
<name>A0A238JYK3_9RHOB</name>
<protein>
    <submittedName>
        <fullName evidence="1">Uncharacterized protein</fullName>
    </submittedName>
</protein>
<evidence type="ECO:0000313" key="2">
    <source>
        <dbReference type="Proteomes" id="UP000220836"/>
    </source>
</evidence>
<dbReference type="InterPro" id="IPR008018">
    <property type="entry name" value="Phage_tail_attach_FII"/>
</dbReference>
<keyword evidence="2" id="KW-1185">Reference proteome</keyword>
<organism evidence="1 2">
    <name type="scientific">Pelagimonas varians</name>
    <dbReference type="NCBI Taxonomy" id="696760"/>
    <lineage>
        <taxon>Bacteria</taxon>
        <taxon>Pseudomonadati</taxon>
        <taxon>Pseudomonadota</taxon>
        <taxon>Alphaproteobacteria</taxon>
        <taxon>Rhodobacterales</taxon>
        <taxon>Roseobacteraceae</taxon>
        <taxon>Pelagimonas</taxon>
    </lineage>
</organism>
<sequence length="99" mass="10797">MLGDVFGDRVDLEPSSGPATFVQGIFRREPIEVDGDDGAPVLILSPTLQVTRDQTVRLERGCEVLPSVAPGERFRVVNGQPTRSPASDAFVIYELELVE</sequence>
<dbReference type="Proteomes" id="UP000220836">
    <property type="component" value="Unassembled WGS sequence"/>
</dbReference>
<dbReference type="GO" id="GO:0019068">
    <property type="term" value="P:virion assembly"/>
    <property type="evidence" value="ECO:0007669"/>
    <property type="project" value="InterPro"/>
</dbReference>
<evidence type="ECO:0000313" key="1">
    <source>
        <dbReference type="EMBL" id="SMX35735.1"/>
    </source>
</evidence>
<proteinExistence type="predicted"/>